<dbReference type="PANTHER" id="PTHR20898:SF0">
    <property type="entry name" value="DAEDALUS ON 3-RELATED"/>
    <property type="match status" value="1"/>
</dbReference>
<dbReference type="Pfam" id="PF06477">
    <property type="entry name" value="DUF1091"/>
    <property type="match status" value="2"/>
</dbReference>
<name>A0A0Q9XLL2_DROMO</name>
<dbReference type="PANTHER" id="PTHR20898">
    <property type="entry name" value="DAEDALUS ON 3-RELATED-RELATED"/>
    <property type="match status" value="1"/>
</dbReference>
<sequence length="383" mass="43977">MLAINGVLGISLFMASTLCFCVTAQMMPHMGYYIVVRQVECSGNPKYIAQANCSAVPPRNQSINAALRLVQPITSLTGTLKVSIPKRNKMHKIFEVSFELCKLLREQKRKTLIELLSAMTCLGNRTIQCPIKTGYYSARNITIVEALPPVLSESDFLVRIYWLLPKVASVLNITGRNLRLRWSTFDCQVHADYISEYKCDVVQPRRSALNVELILLQELKARTILQWSSFECIENPDIVTYHKCFIVNPAKTIITGEIEYNRDFQQYNAKIALSLPRRPFKDYYKAVDLTLDICQFFSGAYKNNLIKVVYNSMLKHSNMPKKCPQPKGFYYYPNMSIGDNLQPFLPKYEFKVQLDFFLPNMPIFNVSLSGRLTDYPVHRVKKS</sequence>
<protein>
    <recommendedName>
        <fullName evidence="4">MD-2-related lipid-recognition domain-containing protein</fullName>
    </recommendedName>
</protein>
<gene>
    <name evidence="2" type="primary">Dmoj\GI19062</name>
    <name evidence="2" type="ORF">Dmoj_GI19062</name>
</gene>
<dbReference type="OrthoDB" id="8186735at2759"/>
<dbReference type="SMART" id="SM00697">
    <property type="entry name" value="DM8"/>
    <property type="match status" value="2"/>
</dbReference>
<evidence type="ECO:0000256" key="1">
    <source>
        <dbReference type="SAM" id="SignalP"/>
    </source>
</evidence>
<dbReference type="EMBL" id="CH933808">
    <property type="protein sequence ID" value="KRG04643.1"/>
    <property type="molecule type" value="Genomic_DNA"/>
</dbReference>
<evidence type="ECO:0008006" key="4">
    <source>
        <dbReference type="Google" id="ProtNLM"/>
    </source>
</evidence>
<keyword evidence="3" id="KW-1185">Reference proteome</keyword>
<dbReference type="AlphaFoldDB" id="A0A0Q9XLL2"/>
<feature type="signal peptide" evidence="1">
    <location>
        <begin position="1"/>
        <end position="24"/>
    </location>
</feature>
<organism evidence="2 3">
    <name type="scientific">Drosophila mojavensis</name>
    <name type="common">Fruit fly</name>
    <dbReference type="NCBI Taxonomy" id="7230"/>
    <lineage>
        <taxon>Eukaryota</taxon>
        <taxon>Metazoa</taxon>
        <taxon>Ecdysozoa</taxon>
        <taxon>Arthropoda</taxon>
        <taxon>Hexapoda</taxon>
        <taxon>Insecta</taxon>
        <taxon>Pterygota</taxon>
        <taxon>Neoptera</taxon>
        <taxon>Endopterygota</taxon>
        <taxon>Diptera</taxon>
        <taxon>Brachycera</taxon>
        <taxon>Muscomorpha</taxon>
        <taxon>Ephydroidea</taxon>
        <taxon>Drosophilidae</taxon>
        <taxon>Drosophila</taxon>
    </lineage>
</organism>
<dbReference type="InParanoid" id="A0A0Q9XLL2"/>
<reference evidence="2 3" key="1">
    <citation type="journal article" date="2007" name="Nature">
        <title>Evolution of genes and genomes on the Drosophila phylogeny.</title>
        <authorList>
            <consortium name="Drosophila 12 Genomes Consortium"/>
            <person name="Clark A.G."/>
            <person name="Eisen M.B."/>
            <person name="Smith D.R."/>
            <person name="Bergman C.M."/>
            <person name="Oliver B."/>
            <person name="Markow T.A."/>
            <person name="Kaufman T.C."/>
            <person name="Kellis M."/>
            <person name="Gelbart W."/>
            <person name="Iyer V.N."/>
            <person name="Pollard D.A."/>
            <person name="Sackton T.B."/>
            <person name="Larracuente A.M."/>
            <person name="Singh N.D."/>
            <person name="Abad J.P."/>
            <person name="Abt D.N."/>
            <person name="Adryan B."/>
            <person name="Aguade M."/>
            <person name="Akashi H."/>
            <person name="Anderson W.W."/>
            <person name="Aquadro C.F."/>
            <person name="Ardell D.H."/>
            <person name="Arguello R."/>
            <person name="Artieri C.G."/>
            <person name="Barbash D.A."/>
            <person name="Barker D."/>
            <person name="Barsanti P."/>
            <person name="Batterham P."/>
            <person name="Batzoglou S."/>
            <person name="Begun D."/>
            <person name="Bhutkar A."/>
            <person name="Blanco E."/>
            <person name="Bosak S.A."/>
            <person name="Bradley R.K."/>
            <person name="Brand A.D."/>
            <person name="Brent M.R."/>
            <person name="Brooks A.N."/>
            <person name="Brown R.H."/>
            <person name="Butlin R.K."/>
            <person name="Caggese C."/>
            <person name="Calvi B.R."/>
            <person name="Bernardo de Carvalho A."/>
            <person name="Caspi A."/>
            <person name="Castrezana S."/>
            <person name="Celniker S.E."/>
            <person name="Chang J.L."/>
            <person name="Chapple C."/>
            <person name="Chatterji S."/>
            <person name="Chinwalla A."/>
            <person name="Civetta A."/>
            <person name="Clifton S.W."/>
            <person name="Comeron J.M."/>
            <person name="Costello J.C."/>
            <person name="Coyne J.A."/>
            <person name="Daub J."/>
            <person name="David R.G."/>
            <person name="Delcher A.L."/>
            <person name="Delehaunty K."/>
            <person name="Do C.B."/>
            <person name="Ebling H."/>
            <person name="Edwards K."/>
            <person name="Eickbush T."/>
            <person name="Evans J.D."/>
            <person name="Filipski A."/>
            <person name="Findeiss S."/>
            <person name="Freyhult E."/>
            <person name="Fulton L."/>
            <person name="Fulton R."/>
            <person name="Garcia A.C."/>
            <person name="Gardiner A."/>
            <person name="Garfield D.A."/>
            <person name="Garvin B.E."/>
            <person name="Gibson G."/>
            <person name="Gilbert D."/>
            <person name="Gnerre S."/>
            <person name="Godfrey J."/>
            <person name="Good R."/>
            <person name="Gotea V."/>
            <person name="Gravely B."/>
            <person name="Greenberg A.J."/>
            <person name="Griffiths-Jones S."/>
            <person name="Gross S."/>
            <person name="Guigo R."/>
            <person name="Gustafson E.A."/>
            <person name="Haerty W."/>
            <person name="Hahn M.W."/>
            <person name="Halligan D.L."/>
            <person name="Halpern A.L."/>
            <person name="Halter G.M."/>
            <person name="Han M.V."/>
            <person name="Heger A."/>
            <person name="Hillier L."/>
            <person name="Hinrichs A.S."/>
            <person name="Holmes I."/>
            <person name="Hoskins R.A."/>
            <person name="Hubisz M.J."/>
            <person name="Hultmark D."/>
            <person name="Huntley M.A."/>
            <person name="Jaffe D.B."/>
            <person name="Jagadeeshan S."/>
            <person name="Jeck W.R."/>
            <person name="Johnson J."/>
            <person name="Jones C.D."/>
            <person name="Jordan W.C."/>
            <person name="Karpen G.H."/>
            <person name="Kataoka E."/>
            <person name="Keightley P.D."/>
            <person name="Kheradpour P."/>
            <person name="Kirkness E.F."/>
            <person name="Koerich L.B."/>
            <person name="Kristiansen K."/>
            <person name="Kudrna D."/>
            <person name="Kulathinal R.J."/>
            <person name="Kumar S."/>
            <person name="Kwok R."/>
            <person name="Lander E."/>
            <person name="Langley C.H."/>
            <person name="Lapoint R."/>
            <person name="Lazzaro B.P."/>
            <person name="Lee S.J."/>
            <person name="Levesque L."/>
            <person name="Li R."/>
            <person name="Lin C.F."/>
            <person name="Lin M.F."/>
            <person name="Lindblad-Toh K."/>
            <person name="Llopart A."/>
            <person name="Long M."/>
            <person name="Low L."/>
            <person name="Lozovsky E."/>
            <person name="Lu J."/>
            <person name="Luo M."/>
            <person name="Machado C.A."/>
            <person name="Makalowski W."/>
            <person name="Marzo M."/>
            <person name="Matsuda M."/>
            <person name="Matzkin L."/>
            <person name="McAllister B."/>
            <person name="McBride C.S."/>
            <person name="McKernan B."/>
            <person name="McKernan K."/>
            <person name="Mendez-Lago M."/>
            <person name="Minx P."/>
            <person name="Mollenhauer M.U."/>
            <person name="Montooth K."/>
            <person name="Mount S.M."/>
            <person name="Mu X."/>
            <person name="Myers E."/>
            <person name="Negre B."/>
            <person name="Newfeld S."/>
            <person name="Nielsen R."/>
            <person name="Noor M.A."/>
            <person name="O'Grady P."/>
            <person name="Pachter L."/>
            <person name="Papaceit M."/>
            <person name="Parisi M.J."/>
            <person name="Parisi M."/>
            <person name="Parts L."/>
            <person name="Pedersen J.S."/>
            <person name="Pesole G."/>
            <person name="Phillippy A.M."/>
            <person name="Ponting C.P."/>
            <person name="Pop M."/>
            <person name="Porcelli D."/>
            <person name="Powell J.R."/>
            <person name="Prohaska S."/>
            <person name="Pruitt K."/>
            <person name="Puig M."/>
            <person name="Quesneville H."/>
            <person name="Ram K.R."/>
            <person name="Rand D."/>
            <person name="Rasmussen M.D."/>
            <person name="Reed L.K."/>
            <person name="Reenan R."/>
            <person name="Reily A."/>
            <person name="Remington K.A."/>
            <person name="Rieger T.T."/>
            <person name="Ritchie M.G."/>
            <person name="Robin C."/>
            <person name="Rogers Y.H."/>
            <person name="Rohde C."/>
            <person name="Rozas J."/>
            <person name="Rubenfield M.J."/>
            <person name="Ruiz A."/>
            <person name="Russo S."/>
            <person name="Salzberg S.L."/>
            <person name="Sanchez-Gracia A."/>
            <person name="Saranga D.J."/>
            <person name="Sato H."/>
            <person name="Schaeffer S.W."/>
            <person name="Schatz M.C."/>
            <person name="Schlenke T."/>
            <person name="Schwartz R."/>
            <person name="Segarra C."/>
            <person name="Singh R.S."/>
            <person name="Sirot L."/>
            <person name="Sirota M."/>
            <person name="Sisneros N.B."/>
            <person name="Smith C.D."/>
            <person name="Smith T.F."/>
            <person name="Spieth J."/>
            <person name="Stage D.E."/>
            <person name="Stark A."/>
            <person name="Stephan W."/>
            <person name="Strausberg R.L."/>
            <person name="Strempel S."/>
            <person name="Sturgill D."/>
            <person name="Sutton G."/>
            <person name="Sutton G.G."/>
            <person name="Tao W."/>
            <person name="Teichmann S."/>
            <person name="Tobari Y.N."/>
            <person name="Tomimura Y."/>
            <person name="Tsolas J.M."/>
            <person name="Valente V.L."/>
            <person name="Venter E."/>
            <person name="Venter J.C."/>
            <person name="Vicario S."/>
            <person name="Vieira F.G."/>
            <person name="Vilella A.J."/>
            <person name="Villasante A."/>
            <person name="Walenz B."/>
            <person name="Wang J."/>
            <person name="Wasserman M."/>
            <person name="Watts T."/>
            <person name="Wilson D."/>
            <person name="Wilson R.K."/>
            <person name="Wing R.A."/>
            <person name="Wolfner M.F."/>
            <person name="Wong A."/>
            <person name="Wong G.K."/>
            <person name="Wu C.I."/>
            <person name="Wu G."/>
            <person name="Yamamoto D."/>
            <person name="Yang H.P."/>
            <person name="Yang S.P."/>
            <person name="Yorke J.A."/>
            <person name="Yoshida K."/>
            <person name="Zdobnov E."/>
            <person name="Zhang P."/>
            <person name="Zhang Y."/>
            <person name="Zimin A.V."/>
            <person name="Baldwin J."/>
            <person name="Abdouelleil A."/>
            <person name="Abdulkadir J."/>
            <person name="Abebe A."/>
            <person name="Abera B."/>
            <person name="Abreu J."/>
            <person name="Acer S.C."/>
            <person name="Aftuck L."/>
            <person name="Alexander A."/>
            <person name="An P."/>
            <person name="Anderson E."/>
            <person name="Anderson S."/>
            <person name="Arachi H."/>
            <person name="Azer M."/>
            <person name="Bachantsang P."/>
            <person name="Barry A."/>
            <person name="Bayul T."/>
            <person name="Berlin A."/>
            <person name="Bessette D."/>
            <person name="Bloom T."/>
            <person name="Blye J."/>
            <person name="Boguslavskiy L."/>
            <person name="Bonnet C."/>
            <person name="Boukhgalter B."/>
            <person name="Bourzgui I."/>
            <person name="Brown A."/>
            <person name="Cahill P."/>
            <person name="Channer S."/>
            <person name="Cheshatsang Y."/>
            <person name="Chuda L."/>
            <person name="Citroen M."/>
            <person name="Collymore A."/>
            <person name="Cooke P."/>
            <person name="Costello M."/>
            <person name="D'Aco K."/>
            <person name="Daza R."/>
            <person name="De Haan G."/>
            <person name="DeGray S."/>
            <person name="DeMaso C."/>
            <person name="Dhargay N."/>
            <person name="Dooley K."/>
            <person name="Dooley E."/>
            <person name="Doricent M."/>
            <person name="Dorje P."/>
            <person name="Dorjee K."/>
            <person name="Dupes A."/>
            <person name="Elong R."/>
            <person name="Falk J."/>
            <person name="Farina A."/>
            <person name="Faro S."/>
            <person name="Ferguson D."/>
            <person name="Fisher S."/>
            <person name="Foley C.D."/>
            <person name="Franke A."/>
            <person name="Friedrich D."/>
            <person name="Gadbois L."/>
            <person name="Gearin G."/>
            <person name="Gearin C.R."/>
            <person name="Giannoukos G."/>
            <person name="Goode T."/>
            <person name="Graham J."/>
            <person name="Grandbois E."/>
            <person name="Grewal S."/>
            <person name="Gyaltsen K."/>
            <person name="Hafez N."/>
            <person name="Hagos B."/>
            <person name="Hall J."/>
            <person name="Henson C."/>
            <person name="Hollinger A."/>
            <person name="Honan T."/>
            <person name="Huard M.D."/>
            <person name="Hughes L."/>
            <person name="Hurhula B."/>
            <person name="Husby M.E."/>
            <person name="Kamat A."/>
            <person name="Kanga B."/>
            <person name="Kashin S."/>
            <person name="Khazanovich D."/>
            <person name="Kisner P."/>
            <person name="Lance K."/>
            <person name="Lara M."/>
            <person name="Lee W."/>
            <person name="Lennon N."/>
            <person name="Letendre F."/>
            <person name="LeVine R."/>
            <person name="Lipovsky A."/>
            <person name="Liu X."/>
            <person name="Liu J."/>
            <person name="Liu S."/>
            <person name="Lokyitsang T."/>
            <person name="Lokyitsang Y."/>
            <person name="Lubonja R."/>
            <person name="Lui A."/>
            <person name="MacDonald P."/>
            <person name="Magnisalis V."/>
            <person name="Maru K."/>
            <person name="Matthews C."/>
            <person name="McCusker W."/>
            <person name="McDonough S."/>
            <person name="Mehta T."/>
            <person name="Meldrim J."/>
            <person name="Meneus L."/>
            <person name="Mihai O."/>
            <person name="Mihalev A."/>
            <person name="Mihova T."/>
            <person name="Mittelman R."/>
            <person name="Mlenga V."/>
            <person name="Montmayeur A."/>
            <person name="Mulrain L."/>
            <person name="Navidi A."/>
            <person name="Naylor J."/>
            <person name="Negash T."/>
            <person name="Nguyen T."/>
            <person name="Nguyen N."/>
            <person name="Nicol R."/>
            <person name="Norbu C."/>
            <person name="Norbu N."/>
            <person name="Novod N."/>
            <person name="O'Neill B."/>
            <person name="Osman S."/>
            <person name="Markiewicz E."/>
            <person name="Oyono O.L."/>
            <person name="Patti C."/>
            <person name="Phunkhang P."/>
            <person name="Pierre F."/>
            <person name="Priest M."/>
            <person name="Raghuraman S."/>
            <person name="Rege F."/>
            <person name="Reyes R."/>
            <person name="Rise C."/>
            <person name="Rogov P."/>
            <person name="Ross K."/>
            <person name="Ryan E."/>
            <person name="Settipalli S."/>
            <person name="Shea T."/>
            <person name="Sherpa N."/>
            <person name="Shi L."/>
            <person name="Shih D."/>
            <person name="Sparrow T."/>
            <person name="Spaulding J."/>
            <person name="Stalker J."/>
            <person name="Stange-Thomann N."/>
            <person name="Stavropoulos S."/>
            <person name="Stone C."/>
            <person name="Strader C."/>
            <person name="Tesfaye S."/>
            <person name="Thomson T."/>
            <person name="Thoulutsang Y."/>
            <person name="Thoulutsang D."/>
            <person name="Topham K."/>
            <person name="Topping I."/>
            <person name="Tsamla T."/>
            <person name="Vassiliev H."/>
            <person name="Vo A."/>
            <person name="Wangchuk T."/>
            <person name="Wangdi T."/>
            <person name="Weiand M."/>
            <person name="Wilkinson J."/>
            <person name="Wilson A."/>
            <person name="Yadav S."/>
            <person name="Young G."/>
            <person name="Yu Q."/>
            <person name="Zembek L."/>
            <person name="Zhong D."/>
            <person name="Zimmer A."/>
            <person name="Zwirko Z."/>
            <person name="Jaffe D.B."/>
            <person name="Alvarez P."/>
            <person name="Brockman W."/>
            <person name="Butler J."/>
            <person name="Chin C."/>
            <person name="Gnerre S."/>
            <person name="Grabherr M."/>
            <person name="Kleber M."/>
            <person name="Mauceli E."/>
            <person name="MacCallum I."/>
        </authorList>
    </citation>
    <scope>NUCLEOTIDE SEQUENCE [LARGE SCALE GENOMIC DNA]</scope>
    <source>
        <strain evidence="3">Tucson 15081-1352.22</strain>
    </source>
</reference>
<feature type="chain" id="PRO_5006388054" description="MD-2-related lipid-recognition domain-containing protein" evidence="1">
    <location>
        <begin position="25"/>
        <end position="383"/>
    </location>
</feature>
<dbReference type="eggNOG" id="ENOG502T8B7">
    <property type="taxonomic scope" value="Eukaryota"/>
</dbReference>
<accession>A0A0Q9XLL2</accession>
<keyword evidence="1" id="KW-0732">Signal</keyword>
<evidence type="ECO:0000313" key="3">
    <source>
        <dbReference type="Proteomes" id="UP000009192"/>
    </source>
</evidence>
<dbReference type="Proteomes" id="UP000009192">
    <property type="component" value="Unassembled WGS sequence"/>
</dbReference>
<evidence type="ECO:0000313" key="2">
    <source>
        <dbReference type="EMBL" id="KRG04643.1"/>
    </source>
</evidence>
<dbReference type="InterPro" id="IPR010512">
    <property type="entry name" value="DUF1091"/>
</dbReference>
<proteinExistence type="predicted"/>
<dbReference type="KEGG" id="dmo:Dmoj_GI19062"/>